<evidence type="ECO:0000256" key="3">
    <source>
        <dbReference type="ARBA" id="ARBA00022448"/>
    </source>
</evidence>
<evidence type="ECO:0000256" key="4">
    <source>
        <dbReference type="ARBA" id="ARBA00022729"/>
    </source>
</evidence>
<evidence type="ECO:0000256" key="2">
    <source>
        <dbReference type="ARBA" id="ARBA00005695"/>
    </source>
</evidence>
<dbReference type="GO" id="GO:0015833">
    <property type="term" value="P:peptide transport"/>
    <property type="evidence" value="ECO:0007669"/>
    <property type="project" value="TreeGrafter"/>
</dbReference>
<feature type="domain" description="Solute-binding protein family 5" evidence="5">
    <location>
        <begin position="42"/>
        <end position="354"/>
    </location>
</feature>
<dbReference type="GO" id="GO:0030288">
    <property type="term" value="C:outer membrane-bounded periplasmic space"/>
    <property type="evidence" value="ECO:0007669"/>
    <property type="project" value="UniProtKB-ARBA"/>
</dbReference>
<organism evidence="6 7">
    <name type="scientific">Sulfitobacter faviae</name>
    <dbReference type="NCBI Taxonomy" id="1775881"/>
    <lineage>
        <taxon>Bacteria</taxon>
        <taxon>Pseudomonadati</taxon>
        <taxon>Pseudomonadota</taxon>
        <taxon>Alphaproteobacteria</taxon>
        <taxon>Rhodobacterales</taxon>
        <taxon>Roseobacteraceae</taxon>
        <taxon>Sulfitobacter</taxon>
    </lineage>
</organism>
<comment type="subcellular location">
    <subcellularLocation>
        <location evidence="1">Periplasm</location>
    </subcellularLocation>
</comment>
<dbReference type="GO" id="GO:0043190">
    <property type="term" value="C:ATP-binding cassette (ABC) transporter complex"/>
    <property type="evidence" value="ECO:0007669"/>
    <property type="project" value="InterPro"/>
</dbReference>
<dbReference type="SUPFAM" id="SSF53850">
    <property type="entry name" value="Periplasmic binding protein-like II"/>
    <property type="match status" value="1"/>
</dbReference>
<dbReference type="Gene3D" id="3.40.190.10">
    <property type="entry name" value="Periplasmic binding protein-like II"/>
    <property type="match status" value="1"/>
</dbReference>
<dbReference type="RefSeq" id="WP_271690121.1">
    <property type="nucleotide sequence ID" value="NZ_CP116424.1"/>
</dbReference>
<evidence type="ECO:0000313" key="7">
    <source>
        <dbReference type="Proteomes" id="UP001210770"/>
    </source>
</evidence>
<dbReference type="Gene3D" id="3.90.76.10">
    <property type="entry name" value="Dipeptide-binding Protein, Domain 1"/>
    <property type="match status" value="1"/>
</dbReference>
<dbReference type="AlphaFoldDB" id="A0AAX3LU86"/>
<reference evidence="6" key="1">
    <citation type="submission" date="2023-01" db="EMBL/GenBank/DDBJ databases">
        <title>Comparative genomic analysis of cold water coral derived Sulfitobacter faviae: insights into their metabolism and habitat adaptation.</title>
        <authorList>
            <person name="Guo Y."/>
            <person name="Lin S."/>
            <person name="Huang Z."/>
            <person name="Tang K."/>
            <person name="Wang X."/>
        </authorList>
    </citation>
    <scope>NUCLEOTIDE SEQUENCE</scope>
    <source>
        <strain evidence="6">SCSIO W_1865</strain>
        <plasmid evidence="6">unnamed1</plasmid>
    </source>
</reference>
<dbReference type="InterPro" id="IPR039424">
    <property type="entry name" value="SBP_5"/>
</dbReference>
<evidence type="ECO:0000259" key="5">
    <source>
        <dbReference type="Pfam" id="PF00496"/>
    </source>
</evidence>
<gene>
    <name evidence="6" type="ORF">PL336_16355</name>
</gene>
<keyword evidence="6" id="KW-0614">Plasmid</keyword>
<proteinExistence type="inferred from homology"/>
<dbReference type="EMBL" id="CP116424">
    <property type="protein sequence ID" value="WCE72065.1"/>
    <property type="molecule type" value="Genomic_DNA"/>
</dbReference>
<dbReference type="PANTHER" id="PTHR30290:SF10">
    <property type="entry name" value="PERIPLASMIC OLIGOPEPTIDE-BINDING PROTEIN-RELATED"/>
    <property type="match status" value="1"/>
</dbReference>
<dbReference type="InterPro" id="IPR000914">
    <property type="entry name" value="SBP_5_dom"/>
</dbReference>
<name>A0AAX3LU86_9RHOB</name>
<dbReference type="InterPro" id="IPR030678">
    <property type="entry name" value="Peptide/Ni-bd"/>
</dbReference>
<evidence type="ECO:0000256" key="1">
    <source>
        <dbReference type="ARBA" id="ARBA00004418"/>
    </source>
</evidence>
<dbReference type="PANTHER" id="PTHR30290">
    <property type="entry name" value="PERIPLASMIC BINDING COMPONENT OF ABC TRANSPORTER"/>
    <property type="match status" value="1"/>
</dbReference>
<sequence>MTLIAQARLGLHDPHDCTDANDELTVMHAIYDTLVKRDGQGFVPALARGWEVSQDARVWTFDLQPDVTFHDGTPCDAKAVAASLNRMAREDKGYTLGAPAVWRQFLGGAKLEVLASTRLRVTLTAPMADLLDVLEQGFIAAPSAFAALDAGDHTAQVGSGPYRITEITPERISAERVAGHFSGSPANESVTWLLEADAAKRQAMLAEGKVQVANGLDFAASRSLGTMRHEFLSPVAIIYLFNAARGPLADARVRRALSLAVDREAIIQTVMQGASRPLRGFVSPNHFGAGTGQGAQMDRDTARALLTEAGHGDGLTLDVDCPTRLPDEAERLTAALGEQLKEVGITLNVHIHPEREDYAHMVRRKEIRDLCAFDSSPMSTYRVLYEKIDSRVAGSWWQGYANPQIEALIDKGRVMPDRAARAQVWQEAYRLLQEDPAWLTLYNPLRVIGIAGEHPDFTMPADGVIDVTALPHLPEVAHAG</sequence>
<dbReference type="Proteomes" id="UP001210770">
    <property type="component" value="Plasmid unnamed1"/>
</dbReference>
<dbReference type="Gene3D" id="3.10.105.10">
    <property type="entry name" value="Dipeptide-binding Protein, Domain 3"/>
    <property type="match status" value="1"/>
</dbReference>
<accession>A0AAX3LU86</accession>
<geneLocation type="plasmid" evidence="6 7">
    <name>unnamed1</name>
</geneLocation>
<keyword evidence="4" id="KW-0732">Signal</keyword>
<comment type="similarity">
    <text evidence="2">Belongs to the bacterial solute-binding protein 5 family.</text>
</comment>
<protein>
    <submittedName>
        <fullName evidence="6">ABC transporter substrate-binding protein</fullName>
    </submittedName>
</protein>
<dbReference type="GO" id="GO:1904680">
    <property type="term" value="F:peptide transmembrane transporter activity"/>
    <property type="evidence" value="ECO:0007669"/>
    <property type="project" value="TreeGrafter"/>
</dbReference>
<evidence type="ECO:0000313" key="6">
    <source>
        <dbReference type="EMBL" id="WCE72065.1"/>
    </source>
</evidence>
<dbReference type="PIRSF" id="PIRSF002741">
    <property type="entry name" value="MppA"/>
    <property type="match status" value="1"/>
</dbReference>
<keyword evidence="3" id="KW-0813">Transport</keyword>
<dbReference type="Pfam" id="PF00496">
    <property type="entry name" value="SBP_bac_5"/>
    <property type="match status" value="1"/>
</dbReference>